<evidence type="ECO:0000256" key="2">
    <source>
        <dbReference type="ARBA" id="ARBA00005464"/>
    </source>
</evidence>
<dbReference type="AlphaFoldDB" id="A0A101XSF8"/>
<reference evidence="16 17" key="1">
    <citation type="submission" date="2015-12" db="EMBL/GenBank/DDBJ databases">
        <title>Draft genome sequence of Acidibacillus ferrooxidans ITV001, isolated from a chalcopyrite acid mine drainage site in Brazil.</title>
        <authorList>
            <person name="Dall'Agnol H."/>
            <person name="Nancucheo I."/>
            <person name="Johnson B."/>
            <person name="Oliveira R."/>
            <person name="Leite L."/>
            <person name="Pylro V."/>
            <person name="Nunes G.L."/>
            <person name="Tzotzos G."/>
            <person name="Fernandes G.R."/>
            <person name="Dutra J."/>
            <person name="Orellana S.C."/>
            <person name="Oliveira G."/>
        </authorList>
    </citation>
    <scope>NUCLEOTIDE SEQUENCE [LARGE SCALE GENOMIC DNA]</scope>
    <source>
        <strain evidence="17">ITV01</strain>
    </source>
</reference>
<dbReference type="GO" id="GO:0051083">
    <property type="term" value="P:'de novo' cotranslational protein folding"/>
    <property type="evidence" value="ECO:0007669"/>
    <property type="project" value="TreeGrafter"/>
</dbReference>
<evidence type="ECO:0000256" key="5">
    <source>
        <dbReference type="ARBA" id="ARBA00022618"/>
    </source>
</evidence>
<dbReference type="Pfam" id="PF05697">
    <property type="entry name" value="Trigger_N"/>
    <property type="match status" value="1"/>
</dbReference>
<evidence type="ECO:0000256" key="3">
    <source>
        <dbReference type="ARBA" id="ARBA00013194"/>
    </source>
</evidence>
<dbReference type="GO" id="GO:0043335">
    <property type="term" value="P:protein unfolding"/>
    <property type="evidence" value="ECO:0007669"/>
    <property type="project" value="TreeGrafter"/>
</dbReference>
<evidence type="ECO:0000256" key="1">
    <source>
        <dbReference type="ARBA" id="ARBA00000971"/>
    </source>
</evidence>
<dbReference type="SUPFAM" id="SSF102735">
    <property type="entry name" value="Trigger factor ribosome-binding domain"/>
    <property type="match status" value="1"/>
</dbReference>
<keyword evidence="5 12" id="KW-0132">Cell division</keyword>
<evidence type="ECO:0000256" key="14">
    <source>
        <dbReference type="RuleBase" id="RU003914"/>
    </source>
</evidence>
<dbReference type="HAMAP" id="MF_00303">
    <property type="entry name" value="Trigger_factor_Tig"/>
    <property type="match status" value="1"/>
</dbReference>
<dbReference type="FunFam" id="3.10.50.40:FF:000001">
    <property type="entry name" value="Trigger factor"/>
    <property type="match status" value="1"/>
</dbReference>
<evidence type="ECO:0000259" key="15">
    <source>
        <dbReference type="PROSITE" id="PS50059"/>
    </source>
</evidence>
<dbReference type="EC" id="5.2.1.8" evidence="3 12"/>
<keyword evidence="7 12" id="KW-0143">Chaperone</keyword>
<comment type="similarity">
    <text evidence="2 12 14">Belongs to the FKBP-type PPIase family. Tig subfamily.</text>
</comment>
<evidence type="ECO:0000256" key="10">
    <source>
        <dbReference type="ARBA" id="ARBA00024849"/>
    </source>
</evidence>
<keyword evidence="6 12" id="KW-0697">Rotamase</keyword>
<dbReference type="Gene3D" id="3.10.50.40">
    <property type="match status" value="1"/>
</dbReference>
<comment type="domain">
    <text evidence="12">Consists of 3 domains; the N-terminus binds the ribosome, the middle domain has PPIase activity, while the C-terminus has intrinsic chaperone activity on its own.</text>
</comment>
<evidence type="ECO:0000313" key="16">
    <source>
        <dbReference type="EMBL" id="KUO96699.1"/>
    </source>
</evidence>
<dbReference type="GO" id="GO:0005737">
    <property type="term" value="C:cytoplasm"/>
    <property type="evidence" value="ECO:0007669"/>
    <property type="project" value="UniProtKB-SubCell"/>
</dbReference>
<dbReference type="SUPFAM" id="SSF54534">
    <property type="entry name" value="FKBP-like"/>
    <property type="match status" value="1"/>
</dbReference>
<evidence type="ECO:0000256" key="12">
    <source>
        <dbReference type="HAMAP-Rule" id="MF_00303"/>
    </source>
</evidence>
<dbReference type="InterPro" id="IPR005215">
    <property type="entry name" value="Trig_fac"/>
</dbReference>
<dbReference type="GO" id="GO:0003755">
    <property type="term" value="F:peptidyl-prolyl cis-trans isomerase activity"/>
    <property type="evidence" value="ECO:0007669"/>
    <property type="project" value="UniProtKB-UniRule"/>
</dbReference>
<dbReference type="GO" id="GO:0051301">
    <property type="term" value="P:cell division"/>
    <property type="evidence" value="ECO:0007669"/>
    <property type="project" value="UniProtKB-KW"/>
</dbReference>
<keyword evidence="12" id="KW-0963">Cytoplasm</keyword>
<dbReference type="Gene3D" id="1.10.3120.10">
    <property type="entry name" value="Trigger factor, C-terminal domain"/>
    <property type="match status" value="1"/>
</dbReference>
<dbReference type="EMBL" id="LPVJ01000009">
    <property type="protein sequence ID" value="KUO96699.1"/>
    <property type="molecule type" value="Genomic_DNA"/>
</dbReference>
<comment type="caution">
    <text evidence="16">The sequence shown here is derived from an EMBL/GenBank/DDBJ whole genome shotgun (WGS) entry which is preliminary data.</text>
</comment>
<name>A0A101XSF8_9BACL</name>
<evidence type="ECO:0000256" key="6">
    <source>
        <dbReference type="ARBA" id="ARBA00023110"/>
    </source>
</evidence>
<dbReference type="GO" id="GO:0015031">
    <property type="term" value="P:protein transport"/>
    <property type="evidence" value="ECO:0007669"/>
    <property type="project" value="UniProtKB-UniRule"/>
</dbReference>
<evidence type="ECO:0000256" key="4">
    <source>
        <dbReference type="ARBA" id="ARBA00016902"/>
    </source>
</evidence>
<dbReference type="Pfam" id="PF05698">
    <property type="entry name" value="Trigger_C"/>
    <property type="match status" value="1"/>
</dbReference>
<accession>A0A101XSF8</accession>
<dbReference type="NCBIfam" id="TIGR00115">
    <property type="entry name" value="tig"/>
    <property type="match status" value="1"/>
</dbReference>
<comment type="catalytic activity">
    <reaction evidence="1 12 13">
        <text>[protein]-peptidylproline (omega=180) = [protein]-peptidylproline (omega=0)</text>
        <dbReference type="Rhea" id="RHEA:16237"/>
        <dbReference type="Rhea" id="RHEA-COMP:10747"/>
        <dbReference type="Rhea" id="RHEA-COMP:10748"/>
        <dbReference type="ChEBI" id="CHEBI:83833"/>
        <dbReference type="ChEBI" id="CHEBI:83834"/>
        <dbReference type="EC" id="5.2.1.8"/>
    </reaction>
</comment>
<dbReference type="Pfam" id="PF00254">
    <property type="entry name" value="FKBP_C"/>
    <property type="match status" value="1"/>
</dbReference>
<proteinExistence type="inferred from homology"/>
<dbReference type="PANTHER" id="PTHR30560:SF3">
    <property type="entry name" value="TRIGGER FACTOR-LIKE PROTEIN TIG, CHLOROPLASTIC"/>
    <property type="match status" value="1"/>
</dbReference>
<comment type="function">
    <text evidence="10 12">Involved in protein export. Acts as a chaperone by maintaining the newly synthesized protein in an open conformation. Functions as a peptidyl-prolyl cis-trans isomerase.</text>
</comment>
<evidence type="ECO:0000256" key="11">
    <source>
        <dbReference type="ARBA" id="ARBA00029986"/>
    </source>
</evidence>
<feature type="domain" description="PPIase FKBP-type" evidence="15">
    <location>
        <begin position="162"/>
        <end position="222"/>
    </location>
</feature>
<dbReference type="Gene3D" id="3.30.70.1050">
    <property type="entry name" value="Trigger factor ribosome-binding domain"/>
    <property type="match status" value="1"/>
</dbReference>
<dbReference type="InterPro" id="IPR036611">
    <property type="entry name" value="Trigger_fac_ribosome-bd_sf"/>
</dbReference>
<evidence type="ECO:0000256" key="8">
    <source>
        <dbReference type="ARBA" id="ARBA00023235"/>
    </source>
</evidence>
<keyword evidence="17" id="KW-1185">Reference proteome</keyword>
<dbReference type="InterPro" id="IPR001179">
    <property type="entry name" value="PPIase_FKBP_dom"/>
</dbReference>
<dbReference type="RefSeq" id="WP_067712345.1">
    <property type="nucleotide sequence ID" value="NZ_LPVJ01000009.1"/>
</dbReference>
<organism evidence="16 17">
    <name type="scientific">Ferroacidibacillus organovorans</name>
    <dbReference type="NCBI Taxonomy" id="1765683"/>
    <lineage>
        <taxon>Bacteria</taxon>
        <taxon>Bacillati</taxon>
        <taxon>Bacillota</taxon>
        <taxon>Bacilli</taxon>
        <taxon>Bacillales</taxon>
        <taxon>Alicyclobacillaceae</taxon>
        <taxon>Ferroacidibacillus</taxon>
    </lineage>
</organism>
<evidence type="ECO:0000256" key="13">
    <source>
        <dbReference type="PROSITE-ProRule" id="PRU00277"/>
    </source>
</evidence>
<dbReference type="PIRSF" id="PIRSF003095">
    <property type="entry name" value="Trigger_factor"/>
    <property type="match status" value="1"/>
</dbReference>
<dbReference type="OrthoDB" id="9767721at2"/>
<evidence type="ECO:0000256" key="7">
    <source>
        <dbReference type="ARBA" id="ARBA00023186"/>
    </source>
</evidence>
<dbReference type="GO" id="GO:0043022">
    <property type="term" value="F:ribosome binding"/>
    <property type="evidence" value="ECO:0007669"/>
    <property type="project" value="TreeGrafter"/>
</dbReference>
<gene>
    <name evidence="12 16" type="primary">tig</name>
    <name evidence="16" type="ORF">ATW55_07695</name>
</gene>
<comment type="subcellular location">
    <subcellularLocation>
        <location evidence="12">Cytoplasm</location>
    </subcellularLocation>
    <text evidence="12">About half TF is bound to the ribosome near the polypeptide exit tunnel while the other half is free in the cytoplasm.</text>
</comment>
<keyword evidence="8 12" id="KW-0413">Isomerase</keyword>
<dbReference type="PROSITE" id="PS50059">
    <property type="entry name" value="FKBP_PPIASE"/>
    <property type="match status" value="1"/>
</dbReference>
<dbReference type="InterPro" id="IPR008881">
    <property type="entry name" value="Trigger_fac_ribosome-bd_bac"/>
</dbReference>
<dbReference type="Proteomes" id="UP000053557">
    <property type="component" value="Unassembled WGS sequence"/>
</dbReference>
<dbReference type="GO" id="GO:0044183">
    <property type="term" value="F:protein folding chaperone"/>
    <property type="evidence" value="ECO:0007669"/>
    <property type="project" value="TreeGrafter"/>
</dbReference>
<sequence>MAKWEKTDVNVGVLEIEVDESRVAEALERAFKKVVRDVNVPGFRKGKVPRKIFERRFGVESLYQEALDLLLPEAYSEAVLEQELDPVDRPQIDITQMEAGKPLLFKATVTVRPEVTLGEYKGISYEEKSTEVTEEEIAEELAKIQKSHAELRNIEEGQIEDGDSVTIDFRGTVDGEVFEGGEAENYQLEIGSKTFVPGFEDQLIGLALGEERDIEITFPEEYHVKTLAGQKAIFHVKLHEIKRRVLPDLDDEFAKDVSEFETFEEYKKSVVENLEHQRAHEREHEIENEIIEKVVAGATLEIPHVMIEQEIDAQLNEFGQRLAQQGIPLDAYKEFTGATTEELRSQFMEDAKRRVKTSLVIEAVAKAEGIEVSDEAVDLELQKLADTSGLPFERVKEIFLARDPGFINLRADLQMRNAIRFLVEHGVKA</sequence>
<dbReference type="SUPFAM" id="SSF109998">
    <property type="entry name" value="Triger factor/SurA peptide-binding domain-like"/>
    <property type="match status" value="1"/>
</dbReference>
<dbReference type="InterPro" id="IPR037041">
    <property type="entry name" value="Trigger_fac_C_sf"/>
</dbReference>
<evidence type="ECO:0000313" key="17">
    <source>
        <dbReference type="Proteomes" id="UP000053557"/>
    </source>
</evidence>
<dbReference type="InterPro" id="IPR046357">
    <property type="entry name" value="PPIase_dom_sf"/>
</dbReference>
<keyword evidence="9 12" id="KW-0131">Cell cycle</keyword>
<dbReference type="InterPro" id="IPR008880">
    <property type="entry name" value="Trigger_fac_C"/>
</dbReference>
<protein>
    <recommendedName>
        <fullName evidence="4 12">Trigger factor</fullName>
        <shortName evidence="12">TF</shortName>
        <ecNumber evidence="3 12">5.2.1.8</ecNumber>
    </recommendedName>
    <alternativeName>
        <fullName evidence="11 12">PPIase</fullName>
    </alternativeName>
</protein>
<evidence type="ECO:0000256" key="9">
    <source>
        <dbReference type="ARBA" id="ARBA00023306"/>
    </source>
</evidence>
<dbReference type="PANTHER" id="PTHR30560">
    <property type="entry name" value="TRIGGER FACTOR CHAPERONE AND PEPTIDYL-PROLYL CIS/TRANS ISOMERASE"/>
    <property type="match status" value="1"/>
</dbReference>
<dbReference type="InterPro" id="IPR027304">
    <property type="entry name" value="Trigger_fact/SurA_dom_sf"/>
</dbReference>